<evidence type="ECO:0000256" key="2">
    <source>
        <dbReference type="ARBA" id="ARBA00008520"/>
    </source>
</evidence>
<dbReference type="Proteomes" id="UP001595823">
    <property type="component" value="Unassembled WGS sequence"/>
</dbReference>
<dbReference type="PANTHER" id="PTHR43649">
    <property type="entry name" value="ARABINOSE-BINDING PROTEIN-RELATED"/>
    <property type="match status" value="1"/>
</dbReference>
<accession>A0ABV8U5I2</accession>
<keyword evidence="4 5" id="KW-0732">Signal</keyword>
<dbReference type="Pfam" id="PF13416">
    <property type="entry name" value="SBP_bac_8"/>
    <property type="match status" value="1"/>
</dbReference>
<comment type="caution">
    <text evidence="6">The sequence shown here is derived from an EMBL/GenBank/DDBJ whole genome shotgun (WGS) entry which is preliminary data.</text>
</comment>
<evidence type="ECO:0000256" key="4">
    <source>
        <dbReference type="ARBA" id="ARBA00022729"/>
    </source>
</evidence>
<gene>
    <name evidence="6" type="ORF">ACFPET_22030</name>
</gene>
<dbReference type="SUPFAM" id="SSF53850">
    <property type="entry name" value="Periplasmic binding protein-like II"/>
    <property type="match status" value="1"/>
</dbReference>
<dbReference type="RefSeq" id="WP_380625303.1">
    <property type="nucleotide sequence ID" value="NZ_JBHSDK010000061.1"/>
</dbReference>
<evidence type="ECO:0000256" key="1">
    <source>
        <dbReference type="ARBA" id="ARBA00004196"/>
    </source>
</evidence>
<comment type="similarity">
    <text evidence="2">Belongs to the bacterial solute-binding protein 1 family.</text>
</comment>
<dbReference type="InterPro" id="IPR050490">
    <property type="entry name" value="Bact_solute-bd_prot1"/>
</dbReference>
<protein>
    <submittedName>
        <fullName evidence="6">Extracellular solute-binding protein</fullName>
    </submittedName>
</protein>
<dbReference type="EMBL" id="JBHSDK010000061">
    <property type="protein sequence ID" value="MFC4337877.1"/>
    <property type="molecule type" value="Genomic_DNA"/>
</dbReference>
<comment type="subcellular location">
    <subcellularLocation>
        <location evidence="1">Cell envelope</location>
    </subcellularLocation>
</comment>
<evidence type="ECO:0000313" key="6">
    <source>
        <dbReference type="EMBL" id="MFC4337877.1"/>
    </source>
</evidence>
<proteinExistence type="inferred from homology"/>
<organism evidence="6 7">
    <name type="scientific">Salininema proteolyticum</name>
    <dbReference type="NCBI Taxonomy" id="1607685"/>
    <lineage>
        <taxon>Bacteria</taxon>
        <taxon>Bacillati</taxon>
        <taxon>Actinomycetota</taxon>
        <taxon>Actinomycetes</taxon>
        <taxon>Glycomycetales</taxon>
        <taxon>Glycomycetaceae</taxon>
        <taxon>Salininema</taxon>
    </lineage>
</organism>
<dbReference type="Gene3D" id="3.40.190.10">
    <property type="entry name" value="Periplasmic binding protein-like II"/>
    <property type="match status" value="2"/>
</dbReference>
<feature type="chain" id="PRO_5045966841" evidence="5">
    <location>
        <begin position="21"/>
        <end position="456"/>
    </location>
</feature>
<evidence type="ECO:0000256" key="3">
    <source>
        <dbReference type="ARBA" id="ARBA00022448"/>
    </source>
</evidence>
<evidence type="ECO:0000313" key="7">
    <source>
        <dbReference type="Proteomes" id="UP001595823"/>
    </source>
</evidence>
<dbReference type="PROSITE" id="PS51257">
    <property type="entry name" value="PROKAR_LIPOPROTEIN"/>
    <property type="match status" value="1"/>
</dbReference>
<keyword evidence="7" id="KW-1185">Reference proteome</keyword>
<feature type="signal peptide" evidence="5">
    <location>
        <begin position="1"/>
        <end position="20"/>
    </location>
</feature>
<sequence length="456" mass="49345">MKANRAALAATAAITLAATAACSDSGEPSADGEIDVWIAFTDYRLDWAKDVAKSFSDAHDGYTVKVQGYDDYEPLFDSVSNASAQGNTPEIVHYFEAATQDARDAVDQDGEKLFKSLEEAIDGREEILDEPVVLDDVVGAVQNYYTTGGEFSSMPWNTSTTLFYGNESRMEAAGVDAMPETWAEIEAACEKIMASDDAPKHCITQPNHGWFFEQSLAQQGELLADNDNGRSGRAGEVDLTSDGAVDYLTWLQDMVDKGYLYYSGVQNDWDGPVNAFGAQEAAFLLTSSGDATAVVDTGAEAGYGVDVARMPYNDAKEYGGNLIGGGTLWLANGLSEKNEDGALAFMQYLNNAENAASWHRTTGYIPITGESEQLLEDEGWFDENPYHRTANDQLALADGSPASAGALMGSFVSIREEVTQAVEAVLTTDVDPAERLQEAQEKSQKLLDDYNTLYTE</sequence>
<name>A0ABV8U5I2_9ACTN</name>
<evidence type="ECO:0000256" key="5">
    <source>
        <dbReference type="SAM" id="SignalP"/>
    </source>
</evidence>
<dbReference type="PANTHER" id="PTHR43649:SF31">
    <property type="entry name" value="SN-GLYCEROL-3-PHOSPHATE-BINDING PERIPLASMIC PROTEIN UGPB"/>
    <property type="match status" value="1"/>
</dbReference>
<reference evidence="7" key="1">
    <citation type="journal article" date="2019" name="Int. J. Syst. Evol. Microbiol.">
        <title>The Global Catalogue of Microorganisms (GCM) 10K type strain sequencing project: providing services to taxonomists for standard genome sequencing and annotation.</title>
        <authorList>
            <consortium name="The Broad Institute Genomics Platform"/>
            <consortium name="The Broad Institute Genome Sequencing Center for Infectious Disease"/>
            <person name="Wu L."/>
            <person name="Ma J."/>
        </authorList>
    </citation>
    <scope>NUCLEOTIDE SEQUENCE [LARGE SCALE GENOMIC DNA]</scope>
    <source>
        <strain evidence="7">IBRC-M 10908</strain>
    </source>
</reference>
<keyword evidence="3" id="KW-0813">Transport</keyword>
<dbReference type="InterPro" id="IPR006059">
    <property type="entry name" value="SBP"/>
</dbReference>